<keyword evidence="2" id="KW-0812">Transmembrane</keyword>
<feature type="compositionally biased region" description="Basic and acidic residues" evidence="1">
    <location>
        <begin position="1"/>
        <end position="12"/>
    </location>
</feature>
<keyword evidence="2" id="KW-1133">Transmembrane helix</keyword>
<comment type="caution">
    <text evidence="3">The sequence shown here is derived from an EMBL/GenBank/DDBJ whole genome shotgun (WGS) entry which is preliminary data.</text>
</comment>
<sequence>MIEDSSKDKEEESIPSWARPDSDEPPPWARDEASQTAPQQSFQIPLFIGFVFEYLNQKPIFGVLSSNSVFYAPLLGFFVFTGIPTFTAHSSKTIFPSQSGPESDTRDMFDDPVVFSLVGFGFYSIYQFFWHINKLKSFEVSEVVDARWYLL</sequence>
<dbReference type="AlphaFoldDB" id="A0A4S4EY57"/>
<keyword evidence="4" id="KW-1185">Reference proteome</keyword>
<dbReference type="PANTHER" id="PTHR36042:SF1">
    <property type="entry name" value="OS05G0490900 PROTEIN"/>
    <property type="match status" value="1"/>
</dbReference>
<name>A0A4S4EY57_CAMSN</name>
<feature type="transmembrane region" description="Helical" evidence="2">
    <location>
        <begin position="113"/>
        <end position="132"/>
    </location>
</feature>
<evidence type="ECO:0000313" key="4">
    <source>
        <dbReference type="Proteomes" id="UP000306102"/>
    </source>
</evidence>
<proteinExistence type="predicted"/>
<dbReference type="EMBL" id="SDRB02001281">
    <property type="protein sequence ID" value="THG21692.1"/>
    <property type="molecule type" value="Genomic_DNA"/>
</dbReference>
<dbReference type="PANTHER" id="PTHR36042">
    <property type="entry name" value="OS05G0490900 PROTEIN"/>
    <property type="match status" value="1"/>
</dbReference>
<accession>A0A4S4EY57</accession>
<reference evidence="3 4" key="1">
    <citation type="journal article" date="2018" name="Proc. Natl. Acad. Sci. U.S.A.">
        <title>Draft genome sequence of Camellia sinensis var. sinensis provides insights into the evolution of the tea genome and tea quality.</title>
        <authorList>
            <person name="Wei C."/>
            <person name="Yang H."/>
            <person name="Wang S."/>
            <person name="Zhao J."/>
            <person name="Liu C."/>
            <person name="Gao L."/>
            <person name="Xia E."/>
            <person name="Lu Y."/>
            <person name="Tai Y."/>
            <person name="She G."/>
            <person name="Sun J."/>
            <person name="Cao H."/>
            <person name="Tong W."/>
            <person name="Gao Q."/>
            <person name="Li Y."/>
            <person name="Deng W."/>
            <person name="Jiang X."/>
            <person name="Wang W."/>
            <person name="Chen Q."/>
            <person name="Zhang S."/>
            <person name="Li H."/>
            <person name="Wu J."/>
            <person name="Wang P."/>
            <person name="Li P."/>
            <person name="Shi C."/>
            <person name="Zheng F."/>
            <person name="Jian J."/>
            <person name="Huang B."/>
            <person name="Shan D."/>
            <person name="Shi M."/>
            <person name="Fang C."/>
            <person name="Yue Y."/>
            <person name="Li F."/>
            <person name="Li D."/>
            <person name="Wei S."/>
            <person name="Han B."/>
            <person name="Jiang C."/>
            <person name="Yin Y."/>
            <person name="Xia T."/>
            <person name="Zhang Z."/>
            <person name="Bennetzen J.L."/>
            <person name="Zhao S."/>
            <person name="Wan X."/>
        </authorList>
    </citation>
    <scope>NUCLEOTIDE SEQUENCE [LARGE SCALE GENOMIC DNA]</scope>
    <source>
        <strain evidence="4">cv. Shuchazao</strain>
        <tissue evidence="3">Leaf</tissue>
    </source>
</reference>
<keyword evidence="2" id="KW-0472">Membrane</keyword>
<feature type="region of interest" description="Disordered" evidence="1">
    <location>
        <begin position="1"/>
        <end position="35"/>
    </location>
</feature>
<evidence type="ECO:0000313" key="3">
    <source>
        <dbReference type="EMBL" id="THG21692.1"/>
    </source>
</evidence>
<evidence type="ECO:0000256" key="1">
    <source>
        <dbReference type="SAM" id="MobiDB-lite"/>
    </source>
</evidence>
<evidence type="ECO:0000256" key="2">
    <source>
        <dbReference type="SAM" id="Phobius"/>
    </source>
</evidence>
<gene>
    <name evidence="3" type="ORF">TEA_004304</name>
</gene>
<protein>
    <submittedName>
        <fullName evidence="3">Uncharacterized protein</fullName>
    </submittedName>
</protein>
<organism evidence="3 4">
    <name type="scientific">Camellia sinensis var. sinensis</name>
    <name type="common">China tea</name>
    <dbReference type="NCBI Taxonomy" id="542762"/>
    <lineage>
        <taxon>Eukaryota</taxon>
        <taxon>Viridiplantae</taxon>
        <taxon>Streptophyta</taxon>
        <taxon>Embryophyta</taxon>
        <taxon>Tracheophyta</taxon>
        <taxon>Spermatophyta</taxon>
        <taxon>Magnoliopsida</taxon>
        <taxon>eudicotyledons</taxon>
        <taxon>Gunneridae</taxon>
        <taxon>Pentapetalae</taxon>
        <taxon>asterids</taxon>
        <taxon>Ericales</taxon>
        <taxon>Theaceae</taxon>
        <taxon>Camellia</taxon>
    </lineage>
</organism>
<feature type="transmembrane region" description="Helical" evidence="2">
    <location>
        <begin position="68"/>
        <end position="87"/>
    </location>
</feature>
<dbReference type="Proteomes" id="UP000306102">
    <property type="component" value="Unassembled WGS sequence"/>
</dbReference>